<organism evidence="2 3">
    <name type="scientific">Nostoc linckia FACHB-391</name>
    <dbReference type="NCBI Taxonomy" id="2692906"/>
    <lineage>
        <taxon>Bacteria</taxon>
        <taxon>Bacillati</taxon>
        <taxon>Cyanobacteriota</taxon>
        <taxon>Cyanophyceae</taxon>
        <taxon>Nostocales</taxon>
        <taxon>Nostocaceae</taxon>
        <taxon>Nostoc</taxon>
    </lineage>
</organism>
<evidence type="ECO:0000313" key="3">
    <source>
        <dbReference type="Proteomes" id="UP000604661"/>
    </source>
</evidence>
<feature type="signal peptide" evidence="1">
    <location>
        <begin position="1"/>
        <end position="28"/>
    </location>
</feature>
<sequence length="188" mass="20246">MKLFKYSVNFASSCVVACIIASTATVIAQPKPSQTNSVIKLTPTQLKVLRSLGLKLALPSYVPANFHADKVLVSAGRENVDSLRYLVIYQNLSADKCFAIESASGGIGDLPSGSRSYPINSPIFGKSVLEQGLYGNAKQPTLLSQWLGEQNGPFYRFVGTGVIPELSNCSNVTPQEAVKVSQSIRYLN</sequence>
<proteinExistence type="predicted"/>
<accession>A0ABR8F0K1</accession>
<dbReference type="RefSeq" id="WP_190894119.1">
    <property type="nucleotide sequence ID" value="NZ_JACJTE010000034.1"/>
</dbReference>
<name>A0ABR8F0K1_NOSLI</name>
<dbReference type="Proteomes" id="UP000604661">
    <property type="component" value="Unassembled WGS sequence"/>
</dbReference>
<gene>
    <name evidence="2" type="ORF">H6G95_24420</name>
</gene>
<comment type="caution">
    <text evidence="2">The sequence shown here is derived from an EMBL/GenBank/DDBJ whole genome shotgun (WGS) entry which is preliminary data.</text>
</comment>
<keyword evidence="1" id="KW-0732">Signal</keyword>
<evidence type="ECO:0000313" key="2">
    <source>
        <dbReference type="EMBL" id="MBD2563698.1"/>
    </source>
</evidence>
<feature type="chain" id="PRO_5045282291" evidence="1">
    <location>
        <begin position="29"/>
        <end position="188"/>
    </location>
</feature>
<reference evidence="2 3" key="1">
    <citation type="journal article" date="2020" name="ISME J.">
        <title>Comparative genomics reveals insights into cyanobacterial evolution and habitat adaptation.</title>
        <authorList>
            <person name="Chen M.Y."/>
            <person name="Teng W.K."/>
            <person name="Zhao L."/>
            <person name="Hu C.X."/>
            <person name="Zhou Y.K."/>
            <person name="Han B.P."/>
            <person name="Song L.R."/>
            <person name="Shu W.S."/>
        </authorList>
    </citation>
    <scope>NUCLEOTIDE SEQUENCE [LARGE SCALE GENOMIC DNA]</scope>
    <source>
        <strain evidence="2 3">FACHB-391</strain>
    </source>
</reference>
<dbReference type="EMBL" id="JACJTE010000034">
    <property type="protein sequence ID" value="MBD2563698.1"/>
    <property type="molecule type" value="Genomic_DNA"/>
</dbReference>
<protein>
    <submittedName>
        <fullName evidence="2">Uncharacterized protein</fullName>
    </submittedName>
</protein>
<keyword evidence="3" id="KW-1185">Reference proteome</keyword>
<evidence type="ECO:0000256" key="1">
    <source>
        <dbReference type="SAM" id="SignalP"/>
    </source>
</evidence>